<evidence type="ECO:0000256" key="4">
    <source>
        <dbReference type="ARBA" id="ARBA00022741"/>
    </source>
</evidence>
<evidence type="ECO:0000256" key="1">
    <source>
        <dbReference type="ARBA" id="ARBA00022490"/>
    </source>
</evidence>
<organism evidence="10 11">
    <name type="scientific">Anaerosacchariphilus hominis</name>
    <dbReference type="NCBI Taxonomy" id="2763017"/>
    <lineage>
        <taxon>Bacteria</taxon>
        <taxon>Bacillati</taxon>
        <taxon>Bacillota</taxon>
        <taxon>Clostridia</taxon>
        <taxon>Lachnospirales</taxon>
        <taxon>Lachnospiraceae</taxon>
        <taxon>Anaerosacchariphilus</taxon>
    </lineage>
</organism>
<keyword evidence="6 7" id="KW-0061">Asparagine biosynthesis</keyword>
<dbReference type="EC" id="6.3.1.1" evidence="7 8"/>
<dbReference type="Proteomes" id="UP000649345">
    <property type="component" value="Unassembled WGS sequence"/>
</dbReference>
<dbReference type="HAMAP" id="MF_00555">
    <property type="entry name" value="AsnA"/>
    <property type="match status" value="1"/>
</dbReference>
<evidence type="ECO:0000256" key="5">
    <source>
        <dbReference type="ARBA" id="ARBA00022840"/>
    </source>
</evidence>
<comment type="similarity">
    <text evidence="7">Belongs to the class-II aminoacyl-tRNA synthetase family. AsnA subfamily.</text>
</comment>
<dbReference type="GO" id="GO:0070981">
    <property type="term" value="P:L-asparagine biosynthetic process"/>
    <property type="evidence" value="ECO:0007669"/>
    <property type="project" value="UniProtKB-UniRule"/>
</dbReference>
<keyword evidence="4 7" id="KW-0547">Nucleotide-binding</keyword>
<dbReference type="PANTHER" id="PTHR30073:SF5">
    <property type="entry name" value="ASPARTATE--AMMONIA LIGASE"/>
    <property type="match status" value="1"/>
</dbReference>
<keyword evidence="3 7" id="KW-0028">Amino-acid biosynthesis</keyword>
<evidence type="ECO:0000313" key="10">
    <source>
        <dbReference type="EMBL" id="MBC5658813.1"/>
    </source>
</evidence>
<comment type="subcellular location">
    <subcellularLocation>
        <location evidence="7">Cytoplasm</location>
    </subcellularLocation>
</comment>
<dbReference type="GO" id="GO:0016740">
    <property type="term" value="F:transferase activity"/>
    <property type="evidence" value="ECO:0007669"/>
    <property type="project" value="UniProtKB-ARBA"/>
</dbReference>
<dbReference type="RefSeq" id="WP_186873249.1">
    <property type="nucleotide sequence ID" value="NZ_JACOOR010000002.1"/>
</dbReference>
<accession>A0A923LAP4</accession>
<dbReference type="InterPro" id="IPR004618">
    <property type="entry name" value="AsnA"/>
</dbReference>
<dbReference type="GO" id="GO:0140096">
    <property type="term" value="F:catalytic activity, acting on a protein"/>
    <property type="evidence" value="ECO:0007669"/>
    <property type="project" value="UniProtKB-ARBA"/>
</dbReference>
<evidence type="ECO:0000256" key="2">
    <source>
        <dbReference type="ARBA" id="ARBA00022598"/>
    </source>
</evidence>
<reference evidence="10" key="1">
    <citation type="submission" date="2020-08" db="EMBL/GenBank/DDBJ databases">
        <title>Genome public.</title>
        <authorList>
            <person name="Liu C."/>
            <person name="Sun Q."/>
        </authorList>
    </citation>
    <scope>NUCLEOTIDE SEQUENCE</scope>
    <source>
        <strain evidence="10">NSJ-68</strain>
    </source>
</reference>
<evidence type="ECO:0000256" key="8">
    <source>
        <dbReference type="NCBIfam" id="TIGR00669"/>
    </source>
</evidence>
<dbReference type="Pfam" id="PF03590">
    <property type="entry name" value="AsnA"/>
    <property type="match status" value="1"/>
</dbReference>
<dbReference type="GO" id="GO:0004071">
    <property type="term" value="F:aspartate-ammonia ligase activity"/>
    <property type="evidence" value="ECO:0007669"/>
    <property type="project" value="UniProtKB-UniRule"/>
</dbReference>
<dbReference type="CDD" id="cd00645">
    <property type="entry name" value="AsnA"/>
    <property type="match status" value="1"/>
</dbReference>
<evidence type="ECO:0000256" key="6">
    <source>
        <dbReference type="ARBA" id="ARBA00022888"/>
    </source>
</evidence>
<dbReference type="InterPro" id="IPR006195">
    <property type="entry name" value="aa-tRNA-synth_II"/>
</dbReference>
<keyword evidence="2 7" id="KW-0436">Ligase</keyword>
<dbReference type="EMBL" id="JACOOR010000002">
    <property type="protein sequence ID" value="MBC5658813.1"/>
    <property type="molecule type" value="Genomic_DNA"/>
</dbReference>
<dbReference type="PIRSF" id="PIRSF001555">
    <property type="entry name" value="Asp_ammon_ligase"/>
    <property type="match status" value="1"/>
</dbReference>
<dbReference type="Gene3D" id="3.30.930.10">
    <property type="entry name" value="Bira Bifunctional Protein, Domain 2"/>
    <property type="match status" value="1"/>
</dbReference>
<comment type="catalytic activity">
    <reaction evidence="7">
        <text>L-aspartate + NH4(+) + ATP = L-asparagine + AMP + diphosphate + H(+)</text>
        <dbReference type="Rhea" id="RHEA:11372"/>
        <dbReference type="ChEBI" id="CHEBI:15378"/>
        <dbReference type="ChEBI" id="CHEBI:28938"/>
        <dbReference type="ChEBI" id="CHEBI:29991"/>
        <dbReference type="ChEBI" id="CHEBI:30616"/>
        <dbReference type="ChEBI" id="CHEBI:33019"/>
        <dbReference type="ChEBI" id="CHEBI:58048"/>
        <dbReference type="ChEBI" id="CHEBI:456215"/>
        <dbReference type="EC" id="6.3.1.1"/>
    </reaction>
</comment>
<proteinExistence type="inferred from homology"/>
<dbReference type="PROSITE" id="PS50862">
    <property type="entry name" value="AA_TRNA_LIGASE_II"/>
    <property type="match status" value="1"/>
</dbReference>
<evidence type="ECO:0000256" key="3">
    <source>
        <dbReference type="ARBA" id="ARBA00022605"/>
    </source>
</evidence>
<feature type="domain" description="Aminoacyl-transfer RNA synthetases class-II family profile" evidence="9">
    <location>
        <begin position="24"/>
        <end position="321"/>
    </location>
</feature>
<keyword evidence="1 7" id="KW-0963">Cytoplasm</keyword>
<dbReference type="InterPro" id="IPR045864">
    <property type="entry name" value="aa-tRNA-synth_II/BPL/LPL"/>
</dbReference>
<evidence type="ECO:0000313" key="11">
    <source>
        <dbReference type="Proteomes" id="UP000649345"/>
    </source>
</evidence>
<evidence type="ECO:0000256" key="7">
    <source>
        <dbReference type="HAMAP-Rule" id="MF_00555"/>
    </source>
</evidence>
<protein>
    <recommendedName>
        <fullName evidence="7 8">Aspartate--ammonia ligase</fullName>
        <ecNumber evidence="7 8">6.3.1.1</ecNumber>
    </recommendedName>
    <alternativeName>
        <fullName evidence="7">Asparagine synthetase A</fullName>
    </alternativeName>
</protein>
<sequence length="336" mass="38879">MEHLYIPPDYSSALGLYDTQVAIKTVKDFFQQSLAEQLYLLRVSAPLFVTPESGLNDNLNGVERPVTFGIREQNERPAEIVHSLAKWKRNALKQYGFHIGEGLYTDMSAIRRDEDTDNIHSIYVDQWDWEKIILKEDRNVEYLKETVRKVYKALKKTEKYMAIRYDYIEEILPKEIFFITTQELADLYPDKTPKEREDAITKEKGAVFLMEIGDKLANGEPHDGRAPDYDDWHLNGDILVWYPVLGHSLELSSMGIRVDENSLARQLKLSGCEDRAKLPFQKNILEKKLPYTVGGGIGQSRICMFYLRKAHIGEVQVSIWPDEVREKCARYGINLL</sequence>
<comment type="pathway">
    <text evidence="7">Amino-acid biosynthesis; L-asparagine biosynthesis; L-asparagine from L-aspartate (ammonia route): step 1/1.</text>
</comment>
<dbReference type="PANTHER" id="PTHR30073">
    <property type="entry name" value="ASPARTATE--AMMONIA LIGASE"/>
    <property type="match status" value="1"/>
</dbReference>
<name>A0A923LAP4_9FIRM</name>
<keyword evidence="11" id="KW-1185">Reference proteome</keyword>
<gene>
    <name evidence="7" type="primary">asnA</name>
    <name evidence="10" type="ORF">H8S44_03375</name>
</gene>
<keyword evidence="5 7" id="KW-0067">ATP-binding</keyword>
<dbReference type="NCBIfam" id="TIGR00669">
    <property type="entry name" value="asnA"/>
    <property type="match status" value="1"/>
</dbReference>
<dbReference type="GO" id="GO:0005829">
    <property type="term" value="C:cytosol"/>
    <property type="evidence" value="ECO:0007669"/>
    <property type="project" value="TreeGrafter"/>
</dbReference>
<dbReference type="AlphaFoldDB" id="A0A923LAP4"/>
<evidence type="ECO:0000259" key="9">
    <source>
        <dbReference type="PROSITE" id="PS50862"/>
    </source>
</evidence>
<comment type="caution">
    <text evidence="10">The sequence shown here is derived from an EMBL/GenBank/DDBJ whole genome shotgun (WGS) entry which is preliminary data.</text>
</comment>
<dbReference type="SUPFAM" id="SSF55681">
    <property type="entry name" value="Class II aaRS and biotin synthetases"/>
    <property type="match status" value="1"/>
</dbReference>
<dbReference type="GO" id="GO:0005524">
    <property type="term" value="F:ATP binding"/>
    <property type="evidence" value="ECO:0007669"/>
    <property type="project" value="UniProtKB-UniRule"/>
</dbReference>